<evidence type="ECO:0000313" key="2">
    <source>
        <dbReference type="EMBL" id="TKA39514.1"/>
    </source>
</evidence>
<dbReference type="AlphaFoldDB" id="A0A4U0UU28"/>
<feature type="compositionally biased region" description="Polar residues" evidence="1">
    <location>
        <begin position="69"/>
        <end position="78"/>
    </location>
</feature>
<sequence length="124" mass="12728">MSGFLRPRNIAIVGGIGAALFLFPRTAAQVSPVTNIFETPAVKSVGERHAAGGASNTHTPGIATKRGDSSNTMSSQINPKGLDSASFQTDIREQKAGSASESSAFPGGEQLHKAVYGEGNAKGK</sequence>
<evidence type="ECO:0000313" key="3">
    <source>
        <dbReference type="Proteomes" id="UP000310066"/>
    </source>
</evidence>
<name>A0A4U0UU28_9PEZI</name>
<evidence type="ECO:0000256" key="1">
    <source>
        <dbReference type="SAM" id="MobiDB-lite"/>
    </source>
</evidence>
<gene>
    <name evidence="2" type="ORF">B0A54_10070</name>
</gene>
<organism evidence="2 3">
    <name type="scientific">Friedmanniomyces endolithicus</name>
    <dbReference type="NCBI Taxonomy" id="329885"/>
    <lineage>
        <taxon>Eukaryota</taxon>
        <taxon>Fungi</taxon>
        <taxon>Dikarya</taxon>
        <taxon>Ascomycota</taxon>
        <taxon>Pezizomycotina</taxon>
        <taxon>Dothideomycetes</taxon>
        <taxon>Dothideomycetidae</taxon>
        <taxon>Mycosphaerellales</taxon>
        <taxon>Teratosphaeriaceae</taxon>
        <taxon>Friedmanniomyces</taxon>
    </lineage>
</organism>
<accession>A0A4U0UU28</accession>
<feature type="region of interest" description="Disordered" evidence="1">
    <location>
        <begin position="46"/>
        <end position="124"/>
    </location>
</feature>
<dbReference type="EMBL" id="NAJP01000038">
    <property type="protein sequence ID" value="TKA39514.1"/>
    <property type="molecule type" value="Genomic_DNA"/>
</dbReference>
<proteinExistence type="predicted"/>
<comment type="caution">
    <text evidence="2">The sequence shown here is derived from an EMBL/GenBank/DDBJ whole genome shotgun (WGS) entry which is preliminary data.</text>
</comment>
<reference evidence="2 3" key="1">
    <citation type="submission" date="2017-03" db="EMBL/GenBank/DDBJ databases">
        <title>Genomes of endolithic fungi from Antarctica.</title>
        <authorList>
            <person name="Coleine C."/>
            <person name="Masonjones S."/>
            <person name="Stajich J.E."/>
        </authorList>
    </citation>
    <scope>NUCLEOTIDE SEQUENCE [LARGE SCALE GENOMIC DNA]</scope>
    <source>
        <strain evidence="2 3">CCFEE 5311</strain>
    </source>
</reference>
<dbReference type="OrthoDB" id="5373857at2759"/>
<protein>
    <submittedName>
        <fullName evidence="2">Uncharacterized protein</fullName>
    </submittedName>
</protein>
<dbReference type="Proteomes" id="UP000310066">
    <property type="component" value="Unassembled WGS sequence"/>
</dbReference>